<evidence type="ECO:0000256" key="1">
    <source>
        <dbReference type="SAM" id="Phobius"/>
    </source>
</evidence>
<name>C1LJF7_SCHJA</name>
<keyword evidence="1" id="KW-0472">Membrane</keyword>
<reference evidence="2" key="2">
    <citation type="submission" date="2009-03" db="EMBL/GenBank/DDBJ databases">
        <authorList>
            <person name="Gang L."/>
        </authorList>
    </citation>
    <scope>NUCLEOTIDE SEQUENCE</scope>
    <source>
        <strain evidence="2">Anhui</strain>
    </source>
</reference>
<accession>C1LJF7</accession>
<keyword evidence="1" id="KW-1133">Transmembrane helix</keyword>
<dbReference type="AlphaFoldDB" id="C1LJF7"/>
<sequence length="57" mass="6696">MKLDFHSMLIIIIYICFSIILISWNCREVVANPIAARSDPREWGQSIDIKRQRDMMG</sequence>
<proteinExistence type="evidence at transcript level"/>
<protein>
    <submittedName>
        <fullName evidence="2">Hypotheticial protein</fullName>
    </submittedName>
</protein>
<keyword evidence="1" id="KW-0812">Transmembrane</keyword>
<reference evidence="2" key="1">
    <citation type="journal article" date="2009" name="Nature">
        <title>The Schistosoma japonicum genome reveals features of host-parasite interplay.</title>
        <authorList>
            <person name="Liu F."/>
            <person name="Zhou Y."/>
            <person name="Wang Z.Q."/>
            <person name="Lu G."/>
            <person name="Zheng H."/>
            <person name="Brindley P.J."/>
            <person name="McManus D.P."/>
            <person name="Blair D."/>
            <person name="Zhang Q.H."/>
            <person name="Zhong Y."/>
            <person name="Wang S."/>
            <person name="Han Z.G."/>
            <person name="Chen Z."/>
        </authorList>
    </citation>
    <scope>NUCLEOTIDE SEQUENCE</scope>
    <source>
        <strain evidence="2">Anhui</strain>
    </source>
</reference>
<dbReference type="EMBL" id="FN319107">
    <property type="protein sequence ID" value="CAX74835.1"/>
    <property type="molecule type" value="mRNA"/>
</dbReference>
<feature type="transmembrane region" description="Helical" evidence="1">
    <location>
        <begin position="7"/>
        <end position="24"/>
    </location>
</feature>
<organism evidence="2">
    <name type="scientific">Schistosoma japonicum</name>
    <name type="common">Blood fluke</name>
    <dbReference type="NCBI Taxonomy" id="6182"/>
    <lineage>
        <taxon>Eukaryota</taxon>
        <taxon>Metazoa</taxon>
        <taxon>Spiralia</taxon>
        <taxon>Lophotrochozoa</taxon>
        <taxon>Platyhelminthes</taxon>
        <taxon>Trematoda</taxon>
        <taxon>Digenea</taxon>
        <taxon>Strigeidida</taxon>
        <taxon>Schistosomatoidea</taxon>
        <taxon>Schistosomatidae</taxon>
        <taxon>Schistosoma</taxon>
    </lineage>
</organism>
<evidence type="ECO:0000313" key="2">
    <source>
        <dbReference type="EMBL" id="CAX74835.1"/>
    </source>
</evidence>